<dbReference type="Gene3D" id="3.30.565.10">
    <property type="entry name" value="Histidine kinase-like ATPase, C-terminal domain"/>
    <property type="match status" value="1"/>
</dbReference>
<evidence type="ECO:0000313" key="9">
    <source>
        <dbReference type="EMBL" id="KFJ05448.1"/>
    </source>
</evidence>
<dbReference type="PRINTS" id="PR00344">
    <property type="entry name" value="BCTRLSENSOR"/>
</dbReference>
<comment type="subcellular location">
    <subcellularLocation>
        <location evidence="2">Cell membrane</location>
    </subcellularLocation>
</comment>
<reference evidence="9 10" key="1">
    <citation type="submission" date="2014-03" db="EMBL/GenBank/DDBJ databases">
        <title>Genomics of Bifidobacteria.</title>
        <authorList>
            <person name="Ventura M."/>
            <person name="Milani C."/>
            <person name="Lugli G.A."/>
        </authorList>
    </citation>
    <scope>NUCLEOTIDE SEQUENCE [LARGE SCALE GENOMIC DNA]</scope>
    <source>
        <strain evidence="9 10">JCM 13495</strain>
    </source>
</reference>
<dbReference type="InterPro" id="IPR003661">
    <property type="entry name" value="HisK_dim/P_dom"/>
</dbReference>
<comment type="catalytic activity">
    <reaction evidence="1">
        <text>ATP + protein L-histidine = ADP + protein N-phospho-L-histidine.</text>
        <dbReference type="EC" id="2.7.13.3"/>
    </reaction>
</comment>
<dbReference type="GO" id="GO:0005886">
    <property type="term" value="C:plasma membrane"/>
    <property type="evidence" value="ECO:0007669"/>
    <property type="project" value="UniProtKB-SubCell"/>
</dbReference>
<dbReference type="InterPro" id="IPR005467">
    <property type="entry name" value="His_kinase_dom"/>
</dbReference>
<keyword evidence="4" id="KW-0597">Phosphoprotein</keyword>
<dbReference type="SMART" id="SM00388">
    <property type="entry name" value="HisKA"/>
    <property type="match status" value="1"/>
</dbReference>
<dbReference type="CDD" id="cd00075">
    <property type="entry name" value="HATPase"/>
    <property type="match status" value="1"/>
</dbReference>
<dbReference type="InterPro" id="IPR004358">
    <property type="entry name" value="Sig_transdc_His_kin-like_C"/>
</dbReference>
<dbReference type="Pfam" id="PF02518">
    <property type="entry name" value="HATPase_c"/>
    <property type="match status" value="1"/>
</dbReference>
<proteinExistence type="predicted"/>
<evidence type="ECO:0000256" key="7">
    <source>
        <dbReference type="ARBA" id="ARBA00023012"/>
    </source>
</evidence>
<dbReference type="InterPro" id="IPR036097">
    <property type="entry name" value="HisK_dim/P_sf"/>
</dbReference>
<dbReference type="PANTHER" id="PTHR45453">
    <property type="entry name" value="PHOSPHATE REGULON SENSOR PROTEIN PHOR"/>
    <property type="match status" value="1"/>
</dbReference>
<dbReference type="GO" id="GO:0004721">
    <property type="term" value="F:phosphoprotein phosphatase activity"/>
    <property type="evidence" value="ECO:0007669"/>
    <property type="project" value="TreeGrafter"/>
</dbReference>
<evidence type="ECO:0000256" key="5">
    <source>
        <dbReference type="ARBA" id="ARBA00022679"/>
    </source>
</evidence>
<dbReference type="SUPFAM" id="SSF47384">
    <property type="entry name" value="Homodimeric domain of signal transducing histidine kinase"/>
    <property type="match status" value="1"/>
</dbReference>
<dbReference type="GO" id="GO:0000155">
    <property type="term" value="F:phosphorelay sensor kinase activity"/>
    <property type="evidence" value="ECO:0007669"/>
    <property type="project" value="InterPro"/>
</dbReference>
<evidence type="ECO:0000313" key="10">
    <source>
        <dbReference type="Proteomes" id="UP000029080"/>
    </source>
</evidence>
<protein>
    <recommendedName>
        <fullName evidence="8">Sensor-like histidine kinase SenX3</fullName>
        <ecNumber evidence="3">2.7.13.3</ecNumber>
    </recommendedName>
</protein>
<dbReference type="RefSeq" id="WP_081693469.1">
    <property type="nucleotide sequence ID" value="NZ_JAXEUP010000026.1"/>
</dbReference>
<accession>A0A087ECE7</accession>
<dbReference type="InterPro" id="IPR036890">
    <property type="entry name" value="HATPase_C_sf"/>
</dbReference>
<dbReference type="CDD" id="cd00082">
    <property type="entry name" value="HisKA"/>
    <property type="match status" value="1"/>
</dbReference>
<dbReference type="EMBL" id="JGZU01000015">
    <property type="protein sequence ID" value="KFJ05448.1"/>
    <property type="molecule type" value="Genomic_DNA"/>
</dbReference>
<dbReference type="Proteomes" id="UP000029080">
    <property type="component" value="Unassembled WGS sequence"/>
</dbReference>
<evidence type="ECO:0000256" key="8">
    <source>
        <dbReference type="ARBA" id="ARBA00039401"/>
    </source>
</evidence>
<evidence type="ECO:0000256" key="3">
    <source>
        <dbReference type="ARBA" id="ARBA00012438"/>
    </source>
</evidence>
<keyword evidence="6 9" id="KW-0418">Kinase</keyword>
<dbReference type="InterPro" id="IPR050351">
    <property type="entry name" value="BphY/WalK/GraS-like"/>
</dbReference>
<dbReference type="InterPro" id="IPR003594">
    <property type="entry name" value="HATPase_dom"/>
</dbReference>
<gene>
    <name evidence="9" type="ORF">BITS_0117</name>
</gene>
<dbReference type="GO" id="GO:0016036">
    <property type="term" value="P:cellular response to phosphate starvation"/>
    <property type="evidence" value="ECO:0007669"/>
    <property type="project" value="TreeGrafter"/>
</dbReference>
<dbReference type="PROSITE" id="PS50109">
    <property type="entry name" value="HIS_KIN"/>
    <property type="match status" value="1"/>
</dbReference>
<dbReference type="SMART" id="SM00387">
    <property type="entry name" value="HATPase_c"/>
    <property type="match status" value="1"/>
</dbReference>
<dbReference type="FunFam" id="3.30.565.10:FF:000006">
    <property type="entry name" value="Sensor histidine kinase WalK"/>
    <property type="match status" value="1"/>
</dbReference>
<organism evidence="9 10">
    <name type="scientific">Bifidobacterium tsurumiense</name>
    <dbReference type="NCBI Taxonomy" id="356829"/>
    <lineage>
        <taxon>Bacteria</taxon>
        <taxon>Bacillati</taxon>
        <taxon>Actinomycetota</taxon>
        <taxon>Actinomycetes</taxon>
        <taxon>Bifidobacteriales</taxon>
        <taxon>Bifidobacteriaceae</taxon>
        <taxon>Bifidobacterium</taxon>
    </lineage>
</organism>
<dbReference type="OrthoDB" id="9813151at2"/>
<evidence type="ECO:0000256" key="6">
    <source>
        <dbReference type="ARBA" id="ARBA00022777"/>
    </source>
</evidence>
<dbReference type="Gene3D" id="1.10.287.130">
    <property type="match status" value="1"/>
</dbReference>
<keyword evidence="10" id="KW-1185">Reference proteome</keyword>
<evidence type="ECO:0000256" key="1">
    <source>
        <dbReference type="ARBA" id="ARBA00000085"/>
    </source>
</evidence>
<dbReference type="STRING" id="356829.BITS_0117"/>
<dbReference type="Pfam" id="PF00512">
    <property type="entry name" value="HisKA"/>
    <property type="match status" value="1"/>
</dbReference>
<dbReference type="eggNOG" id="COG5002">
    <property type="taxonomic scope" value="Bacteria"/>
</dbReference>
<dbReference type="SUPFAM" id="SSF55874">
    <property type="entry name" value="ATPase domain of HSP90 chaperone/DNA topoisomerase II/histidine kinase"/>
    <property type="match status" value="1"/>
</dbReference>
<evidence type="ECO:0000256" key="2">
    <source>
        <dbReference type="ARBA" id="ARBA00004236"/>
    </source>
</evidence>
<name>A0A087ECE7_9BIFI</name>
<dbReference type="AlphaFoldDB" id="A0A087ECE7"/>
<comment type="caution">
    <text evidence="9">The sequence shown here is derived from an EMBL/GenBank/DDBJ whole genome shotgun (WGS) entry which is preliminary data.</text>
</comment>
<sequence length="491" mass="53376">MSMIGILHAIALIVTIIVVAVGIGLMLVVRKRNGARIASMGSSEQAGCSGSVFGINVPVGEAERRFIEAMPDAVIITNALGVVQYLSPGAAGFSLVDNNRLAMRELSDMLERVVSDGTMREREIAFVPNKRSKVSNNGRGIQAGSAIPRDTLHIRARIDEIADGLYVIFLRDMSEQRRFEAMRRDFLTNVSHELKTPAGAIALLSETITDAADDPDAVRYFSGRISKEAERLIELIKHQIDLQRAQQAHENLQLRPVSTLESVREAVEQNLVQAHAKNINIRISMSGRLIALHEHGAVSDEAGRGGALKTVGASEQSGQSEVEEAAKSKIDATIGTPQSALASYKAGWETSPTDSVTLDSVEDIWVMADSELLVRALKNLVENAIRYSPERTTVAIGITKEQERVFIRVVDQGIGIPQQSLDRVFERFYRVDPARSRQTGGSGLGLSIVRHCIQECSGSVSVWSREGEGSTFTVELPVASPEDPAQESENA</sequence>
<keyword evidence="5 9" id="KW-0808">Transferase</keyword>
<dbReference type="PANTHER" id="PTHR45453:SF1">
    <property type="entry name" value="PHOSPHATE REGULON SENSOR PROTEIN PHOR"/>
    <property type="match status" value="1"/>
</dbReference>
<evidence type="ECO:0000256" key="4">
    <source>
        <dbReference type="ARBA" id="ARBA00022553"/>
    </source>
</evidence>
<dbReference type="EC" id="2.7.13.3" evidence="3"/>
<keyword evidence="7" id="KW-0902">Two-component regulatory system</keyword>